<evidence type="ECO:0000313" key="3">
    <source>
        <dbReference type="Proteomes" id="UP001499863"/>
    </source>
</evidence>
<evidence type="ECO:0000256" key="1">
    <source>
        <dbReference type="SAM" id="MobiDB-lite"/>
    </source>
</evidence>
<dbReference type="EMBL" id="BAAAKJ010000499">
    <property type="protein sequence ID" value="GAA1414785.1"/>
    <property type="molecule type" value="Genomic_DNA"/>
</dbReference>
<dbReference type="Proteomes" id="UP001499863">
    <property type="component" value="Unassembled WGS sequence"/>
</dbReference>
<evidence type="ECO:0000313" key="2">
    <source>
        <dbReference type="EMBL" id="GAA1414785.1"/>
    </source>
</evidence>
<sequence length="191" mass="20028">MIRFPDTVARTREPATVPSNTVPGPSSCSRGTIWTPSARPVATRYAANRPSSAVQCGGTPWPVRSQAPSAKAARTGARYCAIASVVRGGPAGSGTPGSRRLPGTGSGSGTSSGVRGRPREYSWATSSRSWPAPASSRSRTWSARRGCAPDSTRTLENAPSGLSVNSSRRRTGDIGDCPRTSWSAASWRPRR</sequence>
<accession>A0ABN1YIN7</accession>
<comment type="caution">
    <text evidence="2">The sequence shown here is derived from an EMBL/GenBank/DDBJ whole genome shotgun (WGS) entry which is preliminary data.</text>
</comment>
<feature type="compositionally biased region" description="Low complexity" evidence="1">
    <location>
        <begin position="122"/>
        <end position="145"/>
    </location>
</feature>
<proteinExistence type="predicted"/>
<feature type="region of interest" description="Disordered" evidence="1">
    <location>
        <begin position="86"/>
        <end position="191"/>
    </location>
</feature>
<protein>
    <submittedName>
        <fullName evidence="2">Uncharacterized protein</fullName>
    </submittedName>
</protein>
<organism evidence="2 3">
    <name type="scientific">Kitasatospora putterlickiae</name>
    <dbReference type="NCBI Taxonomy" id="221725"/>
    <lineage>
        <taxon>Bacteria</taxon>
        <taxon>Bacillati</taxon>
        <taxon>Actinomycetota</taxon>
        <taxon>Actinomycetes</taxon>
        <taxon>Kitasatosporales</taxon>
        <taxon>Streptomycetaceae</taxon>
        <taxon>Kitasatospora</taxon>
    </lineage>
</organism>
<gene>
    <name evidence="2" type="ORF">GCM10009639_68650</name>
</gene>
<name>A0ABN1YIN7_9ACTN</name>
<reference evidence="2 3" key="1">
    <citation type="journal article" date="2019" name="Int. J. Syst. Evol. Microbiol.">
        <title>The Global Catalogue of Microorganisms (GCM) 10K type strain sequencing project: providing services to taxonomists for standard genome sequencing and annotation.</title>
        <authorList>
            <consortium name="The Broad Institute Genomics Platform"/>
            <consortium name="The Broad Institute Genome Sequencing Center for Infectious Disease"/>
            <person name="Wu L."/>
            <person name="Ma J."/>
        </authorList>
    </citation>
    <scope>NUCLEOTIDE SEQUENCE [LARGE SCALE GENOMIC DNA]</scope>
    <source>
        <strain evidence="2 3">JCM 12393</strain>
    </source>
</reference>
<feature type="compositionally biased region" description="Polar residues" evidence="1">
    <location>
        <begin position="17"/>
        <end position="31"/>
    </location>
</feature>
<feature type="region of interest" description="Disordered" evidence="1">
    <location>
        <begin position="1"/>
        <end position="31"/>
    </location>
</feature>
<keyword evidence="3" id="KW-1185">Reference proteome</keyword>
<feature type="compositionally biased region" description="Polar residues" evidence="1">
    <location>
        <begin position="151"/>
        <end position="166"/>
    </location>
</feature>